<organism evidence="1 2">
    <name type="scientific">Amanita muscaria (strain Koide BX008)</name>
    <dbReference type="NCBI Taxonomy" id="946122"/>
    <lineage>
        <taxon>Eukaryota</taxon>
        <taxon>Fungi</taxon>
        <taxon>Dikarya</taxon>
        <taxon>Basidiomycota</taxon>
        <taxon>Agaricomycotina</taxon>
        <taxon>Agaricomycetes</taxon>
        <taxon>Agaricomycetidae</taxon>
        <taxon>Agaricales</taxon>
        <taxon>Pluteineae</taxon>
        <taxon>Amanitaceae</taxon>
        <taxon>Amanita</taxon>
    </lineage>
</organism>
<evidence type="ECO:0000313" key="1">
    <source>
        <dbReference type="EMBL" id="KIL54642.1"/>
    </source>
</evidence>
<dbReference type="OrthoDB" id="3261594at2759"/>
<proteinExistence type="predicted"/>
<name>A0A0C2W0L5_AMAMK</name>
<feature type="non-terminal residue" evidence="1">
    <location>
        <position position="1"/>
    </location>
</feature>
<sequence>FYTIPLGPQLQALWRTAEGAYQMEYRSRKTYEVFQQLARNGGVPDAYEDIFDGMEYLDTVRAGNITEYDTIVAFSLDGTQLYCNQESDCWFFMWMVFNLSPDLRYKKRYILPAGFVPGPNKPKVVETFLLPSFRHLSALQRSSAKVYHGCNGAGQLRNRVVARYD</sequence>
<accession>A0A0C2W0L5</accession>
<dbReference type="AlphaFoldDB" id="A0A0C2W0L5"/>
<dbReference type="Proteomes" id="UP000054549">
    <property type="component" value="Unassembled WGS sequence"/>
</dbReference>
<dbReference type="EMBL" id="KN818675">
    <property type="protein sequence ID" value="KIL54642.1"/>
    <property type="molecule type" value="Genomic_DNA"/>
</dbReference>
<gene>
    <name evidence="1" type="ORF">M378DRAFT_92151</name>
</gene>
<reference evidence="1 2" key="1">
    <citation type="submission" date="2014-04" db="EMBL/GenBank/DDBJ databases">
        <title>Evolutionary Origins and Diversification of the Mycorrhizal Mutualists.</title>
        <authorList>
            <consortium name="DOE Joint Genome Institute"/>
            <consortium name="Mycorrhizal Genomics Consortium"/>
            <person name="Kohler A."/>
            <person name="Kuo A."/>
            <person name="Nagy L.G."/>
            <person name="Floudas D."/>
            <person name="Copeland A."/>
            <person name="Barry K.W."/>
            <person name="Cichocki N."/>
            <person name="Veneault-Fourrey C."/>
            <person name="LaButti K."/>
            <person name="Lindquist E.A."/>
            <person name="Lipzen A."/>
            <person name="Lundell T."/>
            <person name="Morin E."/>
            <person name="Murat C."/>
            <person name="Riley R."/>
            <person name="Ohm R."/>
            <person name="Sun H."/>
            <person name="Tunlid A."/>
            <person name="Henrissat B."/>
            <person name="Grigoriev I.V."/>
            <person name="Hibbett D.S."/>
            <person name="Martin F."/>
        </authorList>
    </citation>
    <scope>NUCLEOTIDE SEQUENCE [LARGE SCALE GENOMIC DNA]</scope>
    <source>
        <strain evidence="1 2">Koide BX008</strain>
    </source>
</reference>
<protein>
    <submittedName>
        <fullName evidence="1">Uncharacterized protein</fullName>
    </submittedName>
</protein>
<evidence type="ECO:0000313" key="2">
    <source>
        <dbReference type="Proteomes" id="UP000054549"/>
    </source>
</evidence>
<dbReference type="STRING" id="946122.A0A0C2W0L5"/>
<keyword evidence="2" id="KW-1185">Reference proteome</keyword>
<dbReference type="HOGENOM" id="CLU_007337_1_2_1"/>
<dbReference type="InParanoid" id="A0A0C2W0L5"/>